<organism evidence="2 3">
    <name type="scientific">Guyparkeria halophila</name>
    <dbReference type="NCBI Taxonomy" id="47960"/>
    <lineage>
        <taxon>Bacteria</taxon>
        <taxon>Pseudomonadati</taxon>
        <taxon>Pseudomonadota</taxon>
        <taxon>Gammaproteobacteria</taxon>
        <taxon>Chromatiales</taxon>
        <taxon>Thioalkalibacteraceae</taxon>
        <taxon>Guyparkeria</taxon>
    </lineage>
</organism>
<dbReference type="Pfam" id="PF01584">
    <property type="entry name" value="CheW"/>
    <property type="match status" value="1"/>
</dbReference>
<protein>
    <recommendedName>
        <fullName evidence="1">CheW-like domain-containing protein</fullName>
    </recommendedName>
</protein>
<dbReference type="SUPFAM" id="SSF50341">
    <property type="entry name" value="CheW-like"/>
    <property type="match status" value="1"/>
</dbReference>
<proteinExistence type="predicted"/>
<sequence>MQRTEDVFDYLGWINRQVDRHAVGMPSSEDHVKTWQGILFAVDGRRMLVALDEVRAIVAPPRMVTLPGARPWVSGLANLRGELTGVFDLARFWFDVTTPASRHSVVFLAKHAQASSAFLVERSYGIRQIAYGDERPLSDSEHHRELASLPGFHQEVRLNEEWLPVLEFRSLLDHDQFLNAVA</sequence>
<dbReference type="PANTHER" id="PTHR22617:SF43">
    <property type="entry name" value="PROTEIN PILI"/>
    <property type="match status" value="1"/>
</dbReference>
<dbReference type="GO" id="GO:0005829">
    <property type="term" value="C:cytosol"/>
    <property type="evidence" value="ECO:0007669"/>
    <property type="project" value="TreeGrafter"/>
</dbReference>
<name>A0A6I6D2J9_9GAMM</name>
<dbReference type="Gene3D" id="2.40.50.180">
    <property type="entry name" value="CheA-289, Domain 4"/>
    <property type="match status" value="1"/>
</dbReference>
<dbReference type="GO" id="GO:0007165">
    <property type="term" value="P:signal transduction"/>
    <property type="evidence" value="ECO:0007669"/>
    <property type="project" value="InterPro"/>
</dbReference>
<dbReference type="PROSITE" id="PS50851">
    <property type="entry name" value="CHEW"/>
    <property type="match status" value="1"/>
</dbReference>
<dbReference type="GO" id="GO:0006935">
    <property type="term" value="P:chemotaxis"/>
    <property type="evidence" value="ECO:0007669"/>
    <property type="project" value="InterPro"/>
</dbReference>
<keyword evidence="3" id="KW-1185">Reference proteome</keyword>
<reference evidence="2 3" key="1">
    <citation type="submission" date="2019-11" db="EMBL/GenBank/DDBJ databases">
        <authorList>
            <person name="Zhang J."/>
            <person name="Sun C."/>
        </authorList>
    </citation>
    <scope>NUCLEOTIDE SEQUENCE [LARGE SCALE GENOMIC DNA]</scope>
    <source>
        <strain evidence="3">sp2</strain>
    </source>
</reference>
<dbReference type="EMBL" id="CP046415">
    <property type="protein sequence ID" value="QGT77551.1"/>
    <property type="molecule type" value="Genomic_DNA"/>
</dbReference>
<dbReference type="InterPro" id="IPR039315">
    <property type="entry name" value="CheW"/>
</dbReference>
<evidence type="ECO:0000259" key="1">
    <source>
        <dbReference type="PROSITE" id="PS50851"/>
    </source>
</evidence>
<dbReference type="AlphaFoldDB" id="A0A6I6D2J9"/>
<dbReference type="PANTHER" id="PTHR22617">
    <property type="entry name" value="CHEMOTAXIS SENSOR HISTIDINE KINASE-RELATED"/>
    <property type="match status" value="1"/>
</dbReference>
<dbReference type="RefSeq" id="WP_156227440.1">
    <property type="nucleotide sequence ID" value="NZ_CP046415.1"/>
</dbReference>
<dbReference type="InterPro" id="IPR036061">
    <property type="entry name" value="CheW-like_dom_sf"/>
</dbReference>
<feature type="domain" description="CheW-like" evidence="1">
    <location>
        <begin position="34"/>
        <end position="177"/>
    </location>
</feature>
<dbReference type="Proteomes" id="UP000427716">
    <property type="component" value="Chromosome"/>
</dbReference>
<dbReference type="InterPro" id="IPR002545">
    <property type="entry name" value="CheW-lke_dom"/>
</dbReference>
<gene>
    <name evidence="2" type="ORF">GM160_00890</name>
</gene>
<dbReference type="KEGG" id="ghl:GM160_00890"/>
<dbReference type="SMART" id="SM00260">
    <property type="entry name" value="CheW"/>
    <property type="match status" value="1"/>
</dbReference>
<evidence type="ECO:0000313" key="3">
    <source>
        <dbReference type="Proteomes" id="UP000427716"/>
    </source>
</evidence>
<evidence type="ECO:0000313" key="2">
    <source>
        <dbReference type="EMBL" id="QGT77551.1"/>
    </source>
</evidence>
<accession>A0A6I6D2J9</accession>